<dbReference type="NCBIfam" id="TIGR02669">
    <property type="entry name" value="SpoIID_LytB"/>
    <property type="match status" value="1"/>
</dbReference>
<evidence type="ECO:0000256" key="1">
    <source>
        <dbReference type="SAM" id="SignalP"/>
    </source>
</evidence>
<feature type="domain" description="Sporulation stage II protein D amidase enhancer LytB N-terminal" evidence="2">
    <location>
        <begin position="425"/>
        <end position="499"/>
    </location>
</feature>
<sequence length="734" mass="79736">MSLKKVASSILGLSVICSTLLPLNNVHAGGISVKLQNYIGNPTSLNVSIEGSYRVNQYNDNTRISGIDRFEVASNVSKKGWASGADTVLIANYDAFADALSAAPLAYKLNAPILLSRKDKLTSFTKQEITRLKPKNIIIIGGSGSIASQVENEITSMKLDISLRRISGSDRYEVSQKIASEVGVKGKAIVSSGISFADALSIAPYASRRGLPILLTRKDQLPTQTSAALKANQTTSTIIIGGEGSVGTNVAKLLPSPVRIGGADRYEVATNIIKQLKLEAEAAFVANGVKSADALTGSVLAAKENAPILLTRPTALPPTIQEVISDKYISMFTVLGGDASISENLENSLPNFLPLKAGVNYSIKSAGSSLSLYEGSHLVKDFGTQSFLLTPDAYGKSIIKINNIPYIGEMQFKNETGTIQPINLNIPFEDYLKGVVPMEMPALWHQEALKAQAIAARTYANKYQNRTDINDTTSFQVYGGYQWHSNSTKAVVDTNGEMIYVNNTLIDTAPFTSSNGGQTASSVDVWPSGGGRSFLISKADPYDKYTWNLSFYKEQINTSELDLTNPGHWWWSIKETKGPNTNNLPNLNNVKNWLKANVHNNGNVDLRIHHIPLLHVYPETNSSGRNLKAKIKIEYFLSENGKIQMDDSTPKPLVKPYVFEQDVTMSQLRSMFGYNAIKEAMISSVTDKDGAIKINGSGYGHGVGLSQHGAQGRAIAGQNYKQILEFYYHGSTIK</sequence>
<dbReference type="InterPro" id="IPR051922">
    <property type="entry name" value="Bact_Sporulation_Assoc"/>
</dbReference>
<feature type="chain" id="PRO_5046346107" evidence="1">
    <location>
        <begin position="29"/>
        <end position="734"/>
    </location>
</feature>
<proteinExistence type="predicted"/>
<dbReference type="Pfam" id="PF08486">
    <property type="entry name" value="SpoIID"/>
    <property type="match status" value="1"/>
</dbReference>
<reference evidence="3 4" key="1">
    <citation type="submission" date="2021-01" db="EMBL/GenBank/DDBJ databases">
        <title>Genome Sequencing of Type Strains.</title>
        <authorList>
            <person name="Lemaire J.F."/>
            <person name="Inderbitzin P."/>
            <person name="Collins S.B."/>
            <person name="Wespe N."/>
            <person name="Knight-Connoni V."/>
        </authorList>
    </citation>
    <scope>NUCLEOTIDE SEQUENCE [LARGE SCALE GENOMIC DNA]</scope>
    <source>
        <strain evidence="3 4">DSM 23009</strain>
    </source>
</reference>
<dbReference type="InterPro" id="IPR007253">
    <property type="entry name" value="Cell_wall-bd_2"/>
</dbReference>
<feature type="signal peptide" evidence="1">
    <location>
        <begin position="1"/>
        <end position="28"/>
    </location>
</feature>
<keyword evidence="4" id="KW-1185">Reference proteome</keyword>
<dbReference type="RefSeq" id="WP_205725236.1">
    <property type="nucleotide sequence ID" value="NZ_JAFHKR010000038.1"/>
</dbReference>
<dbReference type="Proteomes" id="UP001296923">
    <property type="component" value="Unassembled WGS sequence"/>
</dbReference>
<dbReference type="PANTHER" id="PTHR30032:SF4">
    <property type="entry name" value="AMIDASE ENHANCER"/>
    <property type="match status" value="1"/>
</dbReference>
<dbReference type="InterPro" id="IPR013693">
    <property type="entry name" value="SpoIID/LytB_N"/>
</dbReference>
<organism evidence="3 4">
    <name type="scientific">Fictibacillus nanhaiensis</name>
    <dbReference type="NCBI Taxonomy" id="742169"/>
    <lineage>
        <taxon>Bacteria</taxon>
        <taxon>Bacillati</taxon>
        <taxon>Bacillota</taxon>
        <taxon>Bacilli</taxon>
        <taxon>Bacillales</taxon>
        <taxon>Fictibacillaceae</taxon>
        <taxon>Fictibacillus</taxon>
    </lineage>
</organism>
<name>A0ABS2ZNW7_9BACL</name>
<dbReference type="PANTHER" id="PTHR30032">
    <property type="entry name" value="N-ACETYLMURAMOYL-L-ALANINE AMIDASE-RELATED"/>
    <property type="match status" value="1"/>
</dbReference>
<evidence type="ECO:0000259" key="2">
    <source>
        <dbReference type="Pfam" id="PF08486"/>
    </source>
</evidence>
<dbReference type="Gene3D" id="3.40.50.12090">
    <property type="match status" value="2"/>
</dbReference>
<evidence type="ECO:0000313" key="4">
    <source>
        <dbReference type="Proteomes" id="UP001296923"/>
    </source>
</evidence>
<comment type="caution">
    <text evidence="3">The sequence shown here is derived from an EMBL/GenBank/DDBJ whole genome shotgun (WGS) entry which is preliminary data.</text>
</comment>
<dbReference type="InterPro" id="IPR013486">
    <property type="entry name" value="SpoIID/LytB"/>
</dbReference>
<accession>A0ABS2ZNW7</accession>
<dbReference type="EMBL" id="JAFHKR010000038">
    <property type="protein sequence ID" value="MBN3554192.1"/>
    <property type="molecule type" value="Genomic_DNA"/>
</dbReference>
<dbReference type="Pfam" id="PF04122">
    <property type="entry name" value="CW_binding_2"/>
    <property type="match status" value="3"/>
</dbReference>
<keyword evidence="1" id="KW-0732">Signal</keyword>
<evidence type="ECO:0000313" key="3">
    <source>
        <dbReference type="EMBL" id="MBN3554192.1"/>
    </source>
</evidence>
<gene>
    <name evidence="3" type="ORF">JYA63_07955</name>
</gene>
<protein>
    <submittedName>
        <fullName evidence="3">SpoIID/LytB domain-containing protein</fullName>
    </submittedName>
</protein>